<comment type="caution">
    <text evidence="1">The sequence shown here is derived from an EMBL/GenBank/DDBJ whole genome shotgun (WGS) entry which is preliminary data.</text>
</comment>
<gene>
    <name evidence="1" type="ORF">CEXT_590261</name>
</gene>
<organism evidence="1 2">
    <name type="scientific">Caerostris extrusa</name>
    <name type="common">Bark spider</name>
    <name type="synonym">Caerostris bankana</name>
    <dbReference type="NCBI Taxonomy" id="172846"/>
    <lineage>
        <taxon>Eukaryota</taxon>
        <taxon>Metazoa</taxon>
        <taxon>Ecdysozoa</taxon>
        <taxon>Arthropoda</taxon>
        <taxon>Chelicerata</taxon>
        <taxon>Arachnida</taxon>
        <taxon>Araneae</taxon>
        <taxon>Araneomorphae</taxon>
        <taxon>Entelegynae</taxon>
        <taxon>Araneoidea</taxon>
        <taxon>Araneidae</taxon>
        <taxon>Caerostris</taxon>
    </lineage>
</organism>
<dbReference type="EMBL" id="BPLR01004416">
    <property type="protein sequence ID" value="GIX94728.1"/>
    <property type="molecule type" value="Genomic_DNA"/>
</dbReference>
<protein>
    <submittedName>
        <fullName evidence="1">Uncharacterized protein</fullName>
    </submittedName>
</protein>
<evidence type="ECO:0000313" key="2">
    <source>
        <dbReference type="Proteomes" id="UP001054945"/>
    </source>
</evidence>
<dbReference type="AlphaFoldDB" id="A0AAV4PFD0"/>
<proteinExistence type="predicted"/>
<name>A0AAV4PFD0_CAEEX</name>
<accession>A0AAV4PFD0</accession>
<reference evidence="1 2" key="1">
    <citation type="submission" date="2021-06" db="EMBL/GenBank/DDBJ databases">
        <title>Caerostris extrusa draft genome.</title>
        <authorList>
            <person name="Kono N."/>
            <person name="Arakawa K."/>
        </authorList>
    </citation>
    <scope>NUCLEOTIDE SEQUENCE [LARGE SCALE GENOMIC DNA]</scope>
</reference>
<sequence>MVRFNDDVKEHVSEISNQHKGGRAVKFAGERLKFFPATSDVHRAVTRYLTEKHLEFYVITPKSTPAEKRC</sequence>
<keyword evidence="2" id="KW-1185">Reference proteome</keyword>
<evidence type="ECO:0000313" key="1">
    <source>
        <dbReference type="EMBL" id="GIX94728.1"/>
    </source>
</evidence>
<dbReference type="Proteomes" id="UP001054945">
    <property type="component" value="Unassembled WGS sequence"/>
</dbReference>